<dbReference type="CDD" id="cd18799">
    <property type="entry name" value="SF2_C_EcoAI-like"/>
    <property type="match status" value="1"/>
</dbReference>
<dbReference type="InterPro" id="IPR025202">
    <property type="entry name" value="PLD-like_dom"/>
</dbReference>
<dbReference type="EMBL" id="VTET01000005">
    <property type="protein sequence ID" value="TYS71746.1"/>
    <property type="molecule type" value="Genomic_DNA"/>
</dbReference>
<protein>
    <submittedName>
        <fullName evidence="3">DNA helicase</fullName>
    </submittedName>
</protein>
<dbReference type="GO" id="GO:0005829">
    <property type="term" value="C:cytosol"/>
    <property type="evidence" value="ECO:0007669"/>
    <property type="project" value="TreeGrafter"/>
</dbReference>
<dbReference type="Proteomes" id="UP000324517">
    <property type="component" value="Unassembled WGS sequence"/>
</dbReference>
<dbReference type="SMART" id="SM00490">
    <property type="entry name" value="HELICc"/>
    <property type="match status" value="1"/>
</dbReference>
<dbReference type="SUPFAM" id="SSF56024">
    <property type="entry name" value="Phospholipase D/nuclease"/>
    <property type="match status" value="1"/>
</dbReference>
<feature type="domain" description="Helicase C-terminal" evidence="2">
    <location>
        <begin position="427"/>
        <end position="573"/>
    </location>
</feature>
<keyword evidence="3" id="KW-0067">ATP-binding</keyword>
<dbReference type="CDD" id="cd18032">
    <property type="entry name" value="DEXHc_RE_I_III_res"/>
    <property type="match status" value="1"/>
</dbReference>
<proteinExistence type="predicted"/>
<dbReference type="InterPro" id="IPR014001">
    <property type="entry name" value="Helicase_ATP-bd"/>
</dbReference>
<dbReference type="SMART" id="SM00487">
    <property type="entry name" value="DEXDc"/>
    <property type="match status" value="1"/>
</dbReference>
<feature type="domain" description="Helicase ATP-binding" evidence="1">
    <location>
        <begin position="228"/>
        <end position="376"/>
    </location>
</feature>
<dbReference type="InterPro" id="IPR001650">
    <property type="entry name" value="Helicase_C-like"/>
</dbReference>
<dbReference type="PROSITE" id="PS51194">
    <property type="entry name" value="HELICASE_CTER"/>
    <property type="match status" value="1"/>
</dbReference>
<name>A0A5D4TC62_9BACI</name>
<keyword evidence="3" id="KW-0547">Nucleotide-binding</keyword>
<keyword evidence="3" id="KW-0378">Hydrolase</keyword>
<dbReference type="InterPro" id="IPR006935">
    <property type="entry name" value="Helicase/UvrB_N"/>
</dbReference>
<evidence type="ECO:0000259" key="2">
    <source>
        <dbReference type="PROSITE" id="PS51194"/>
    </source>
</evidence>
<dbReference type="InterPro" id="IPR050742">
    <property type="entry name" value="Helicase_Restrict-Modif_Enz"/>
</dbReference>
<reference evidence="3 4" key="1">
    <citation type="submission" date="2019-08" db="EMBL/GenBank/DDBJ databases">
        <title>Bacillus genomes from the desert of Cuatro Cienegas, Coahuila.</title>
        <authorList>
            <person name="Olmedo-Alvarez G."/>
        </authorList>
    </citation>
    <scope>NUCLEOTIDE SEQUENCE [LARGE SCALE GENOMIC DNA]</scope>
    <source>
        <strain evidence="3 4">CH98b_3T</strain>
    </source>
</reference>
<dbReference type="AlphaFoldDB" id="A0A5D4TC62"/>
<dbReference type="Pfam" id="PF04851">
    <property type="entry name" value="ResIII"/>
    <property type="match status" value="1"/>
</dbReference>
<dbReference type="GO" id="GO:0004386">
    <property type="term" value="F:helicase activity"/>
    <property type="evidence" value="ECO:0007669"/>
    <property type="project" value="UniProtKB-KW"/>
</dbReference>
<dbReference type="GO" id="GO:0003677">
    <property type="term" value="F:DNA binding"/>
    <property type="evidence" value="ECO:0007669"/>
    <property type="project" value="InterPro"/>
</dbReference>
<dbReference type="SUPFAM" id="SSF52540">
    <property type="entry name" value="P-loop containing nucleoside triphosphate hydrolases"/>
    <property type="match status" value="1"/>
</dbReference>
<keyword evidence="3" id="KW-0347">Helicase</keyword>
<accession>A0A5D4TC62</accession>
<organism evidence="3 4">
    <name type="scientific">Sutcliffiella horikoshii</name>
    <dbReference type="NCBI Taxonomy" id="79883"/>
    <lineage>
        <taxon>Bacteria</taxon>
        <taxon>Bacillati</taxon>
        <taxon>Bacillota</taxon>
        <taxon>Bacilli</taxon>
        <taxon>Bacillales</taxon>
        <taxon>Bacillaceae</taxon>
        <taxon>Sutcliffiella</taxon>
    </lineage>
</organism>
<dbReference type="Gene3D" id="3.40.50.300">
    <property type="entry name" value="P-loop containing nucleotide triphosphate hydrolases"/>
    <property type="match status" value="2"/>
</dbReference>
<dbReference type="Pfam" id="PF00271">
    <property type="entry name" value="Helicase_C"/>
    <property type="match status" value="1"/>
</dbReference>
<dbReference type="OrthoDB" id="9802848at2"/>
<dbReference type="PANTHER" id="PTHR47396:SF1">
    <property type="entry name" value="ATP-DEPENDENT HELICASE IRC3-RELATED"/>
    <property type="match status" value="1"/>
</dbReference>
<dbReference type="Gene3D" id="3.30.870.10">
    <property type="entry name" value="Endonuclease Chain A"/>
    <property type="match status" value="1"/>
</dbReference>
<dbReference type="GO" id="GO:0016787">
    <property type="term" value="F:hydrolase activity"/>
    <property type="evidence" value="ECO:0007669"/>
    <property type="project" value="InterPro"/>
</dbReference>
<dbReference type="Pfam" id="PF13091">
    <property type="entry name" value="PLDc_2"/>
    <property type="match status" value="1"/>
</dbReference>
<evidence type="ECO:0000259" key="1">
    <source>
        <dbReference type="PROSITE" id="PS51192"/>
    </source>
</evidence>
<dbReference type="GO" id="GO:0005524">
    <property type="term" value="F:ATP binding"/>
    <property type="evidence" value="ECO:0007669"/>
    <property type="project" value="InterPro"/>
</dbReference>
<sequence length="805" mass="93568">MRSIQLITSQLGDELQSKIYSGKTVYFVTSFSMKSGVEMLTAPLRTAAGRGADIKILTGDYLYITQPEALRKLLSIHSNIEVRLWKSKGVSFHPKAYMIETAEHEHFFVGSSNLSASAMSKGIEWNVLINDEKEVFEEGTEEFMRLFYHDQTVPLNGESLIEYERNYQEFHRKHDNLAKKWTEQEEVQLMLPSDKNEEPEEMVQETPAPYTAIAPRCAQIEALEELEKTYEEGYRKALVVMATGLGKTYLAAFFAKQFKRILFIAHREEILHQAERSFKNVIPELTTGLYNGVVKKSEADAVFASIYTLSMKKHIQRFNPEEFDLVVIDEFHHAAANTYQRVLEYFQPKFLLGITATPDRNDNRDIYGICEGNVAFRIDFLQAIGHGWLSPFQYYGVFDETDYSQITWLGSRYDEEELLTLQLKKSYADKIIEAWETYKQKRTLVFCSSIRQAEFLSAQFNDSGYRTIALTSKPIGMSRSKVIKMLEQGQLDAIFTVDLFNEGVDIPSVDTLLFVRPTESLTVFTQQVGRGLRLHENKEHCVIIDLIGNYRNADVKISLFDQEESKKRGDKESVIPTTPASCTLHLETRVVDLLAEMALKKQPRKDALKDAYYALKYELGRRPSYVELHLHAQLGAKPYYDEWRSYHRFLYEIEDLSEQENKAFLEYEDWFKEVEKTQMSRSYKMVLLKAMLEKGPSQWYKPVTAVEVAPYFHFYLTSEEFRKQIDFSGKSHQQMWEYKEKKVANLISTMPMSKWGANGIVTFDEGRFKIHLDIPKDLEEIVYEFTKEICEYRLKRYFERKAASN</sequence>
<dbReference type="InterPro" id="IPR027417">
    <property type="entry name" value="P-loop_NTPase"/>
</dbReference>
<evidence type="ECO:0000313" key="4">
    <source>
        <dbReference type="Proteomes" id="UP000324517"/>
    </source>
</evidence>
<dbReference type="RefSeq" id="WP_148979402.1">
    <property type="nucleotide sequence ID" value="NZ_JBNILM010000007.1"/>
</dbReference>
<evidence type="ECO:0000313" key="3">
    <source>
        <dbReference type="EMBL" id="TYS71746.1"/>
    </source>
</evidence>
<dbReference type="PROSITE" id="PS51192">
    <property type="entry name" value="HELICASE_ATP_BIND_1"/>
    <property type="match status" value="1"/>
</dbReference>
<gene>
    <name evidence="3" type="ORF">FZC75_11325</name>
</gene>
<comment type="caution">
    <text evidence="3">The sequence shown here is derived from an EMBL/GenBank/DDBJ whole genome shotgun (WGS) entry which is preliminary data.</text>
</comment>
<dbReference type="PANTHER" id="PTHR47396">
    <property type="entry name" value="TYPE I RESTRICTION ENZYME ECOKI R PROTEIN"/>
    <property type="match status" value="1"/>
</dbReference>